<dbReference type="GO" id="GO:0003887">
    <property type="term" value="F:DNA-directed DNA polymerase activity"/>
    <property type="evidence" value="ECO:0007669"/>
    <property type="project" value="TreeGrafter"/>
</dbReference>
<dbReference type="Proteomes" id="UP001515500">
    <property type="component" value="Chromosome 4"/>
</dbReference>
<dbReference type="GO" id="GO:0000731">
    <property type="term" value="P:DNA synthesis involved in DNA repair"/>
    <property type="evidence" value="ECO:0007669"/>
    <property type="project" value="InterPro"/>
</dbReference>
<dbReference type="PANTHER" id="PTHR14303">
    <property type="entry name" value="DNA POLYMERASE DELTA SUBUNIT 4"/>
    <property type="match status" value="1"/>
</dbReference>
<gene>
    <name evidence="3" type="primary">LOC120259332</name>
</gene>
<proteinExistence type="predicted"/>
<name>A0AB40B6P6_DIOCR</name>
<dbReference type="GO" id="GO:0043625">
    <property type="term" value="C:delta DNA polymerase complex"/>
    <property type="evidence" value="ECO:0007669"/>
    <property type="project" value="TreeGrafter"/>
</dbReference>
<dbReference type="PANTHER" id="PTHR14303:SF0">
    <property type="entry name" value="DNA POLYMERASE DELTA SUBUNIT 4"/>
    <property type="match status" value="1"/>
</dbReference>
<evidence type="ECO:0000313" key="3">
    <source>
        <dbReference type="RefSeq" id="XP_039122856.1"/>
    </source>
</evidence>
<evidence type="ECO:0000313" key="2">
    <source>
        <dbReference type="Proteomes" id="UP001515500"/>
    </source>
</evidence>
<dbReference type="GeneID" id="120259332"/>
<protein>
    <submittedName>
        <fullName evidence="3">Uncharacterized protein LOC120259332</fullName>
    </submittedName>
</protein>
<evidence type="ECO:0000256" key="1">
    <source>
        <dbReference type="SAM" id="MobiDB-lite"/>
    </source>
</evidence>
<accession>A0AB40B6P6</accession>
<organism evidence="2 3">
    <name type="scientific">Dioscorea cayennensis subsp. rotundata</name>
    <name type="common">White Guinea yam</name>
    <name type="synonym">Dioscorea rotundata</name>
    <dbReference type="NCBI Taxonomy" id="55577"/>
    <lineage>
        <taxon>Eukaryota</taxon>
        <taxon>Viridiplantae</taxon>
        <taxon>Streptophyta</taxon>
        <taxon>Embryophyta</taxon>
        <taxon>Tracheophyta</taxon>
        <taxon>Spermatophyta</taxon>
        <taxon>Magnoliopsida</taxon>
        <taxon>Liliopsida</taxon>
        <taxon>Dioscoreales</taxon>
        <taxon>Dioscoreaceae</taxon>
        <taxon>Dioscorea</taxon>
    </lineage>
</organism>
<dbReference type="Pfam" id="PF04081">
    <property type="entry name" value="DNA_pol_delta_4"/>
    <property type="match status" value="1"/>
</dbReference>
<feature type="region of interest" description="Disordered" evidence="1">
    <location>
        <begin position="20"/>
        <end position="47"/>
    </location>
</feature>
<reference evidence="3" key="1">
    <citation type="submission" date="2025-08" db="UniProtKB">
        <authorList>
            <consortium name="RefSeq"/>
        </authorList>
    </citation>
    <scope>IDENTIFICATION</scope>
</reference>
<dbReference type="GO" id="GO:0006261">
    <property type="term" value="P:DNA-templated DNA replication"/>
    <property type="evidence" value="ECO:0007669"/>
    <property type="project" value="TreeGrafter"/>
</dbReference>
<sequence>MATSDIKGFYKQRKKSGVGKAAAAASSKKRSGKSRAGVSLGAGDPAQTPALVAHGSFDLHDEYDEMEVKLRQFDMDMKYGPCLGLTRLERWNRAESMELHPPLELGSILKAQAGGGGGGAAATTLVECLWEGRV</sequence>
<dbReference type="RefSeq" id="XP_039122856.1">
    <property type="nucleotide sequence ID" value="XM_039266922.1"/>
</dbReference>
<dbReference type="InterPro" id="IPR007218">
    <property type="entry name" value="DNA_pol_delta_4"/>
</dbReference>
<dbReference type="AlphaFoldDB" id="A0AB40B6P6"/>
<keyword evidence="2" id="KW-1185">Reference proteome</keyword>